<keyword evidence="1" id="KW-0732">Signal</keyword>
<dbReference type="EMBL" id="ML986504">
    <property type="protein sequence ID" value="KAF2274303.1"/>
    <property type="molecule type" value="Genomic_DNA"/>
</dbReference>
<dbReference type="AlphaFoldDB" id="A0A6A6JDQ4"/>
<sequence length="125" mass="14045">MRWNNCAQIIVIVMRRFLAATAAASSSCCSAVLCFATRKLETARAPNMGSFRTNPMAVCVLQNFCGLSRTACKQRNTGNILWKHCWLDKHAEFLCGENDNSLRRAIISSTLPPLLHPADERYFCF</sequence>
<evidence type="ECO:0008006" key="4">
    <source>
        <dbReference type="Google" id="ProtNLM"/>
    </source>
</evidence>
<evidence type="ECO:0000256" key="1">
    <source>
        <dbReference type="SAM" id="SignalP"/>
    </source>
</evidence>
<feature type="chain" id="PRO_5025482569" description="Secreted protein" evidence="1">
    <location>
        <begin position="25"/>
        <end position="125"/>
    </location>
</feature>
<dbReference type="RefSeq" id="XP_033651842.1">
    <property type="nucleotide sequence ID" value="XM_033793140.1"/>
</dbReference>
<evidence type="ECO:0000313" key="2">
    <source>
        <dbReference type="EMBL" id="KAF2274303.1"/>
    </source>
</evidence>
<dbReference type="Proteomes" id="UP000800097">
    <property type="component" value="Unassembled WGS sequence"/>
</dbReference>
<protein>
    <recommendedName>
        <fullName evidence="4">Secreted protein</fullName>
    </recommendedName>
</protein>
<keyword evidence="3" id="KW-1185">Reference proteome</keyword>
<dbReference type="PROSITE" id="PS51257">
    <property type="entry name" value="PROKAR_LIPOPROTEIN"/>
    <property type="match status" value="1"/>
</dbReference>
<evidence type="ECO:0000313" key="3">
    <source>
        <dbReference type="Proteomes" id="UP000800097"/>
    </source>
</evidence>
<name>A0A6A6JDQ4_WESOR</name>
<gene>
    <name evidence="2" type="ORF">EI97DRAFT_133845</name>
</gene>
<organism evidence="2 3">
    <name type="scientific">Westerdykella ornata</name>
    <dbReference type="NCBI Taxonomy" id="318751"/>
    <lineage>
        <taxon>Eukaryota</taxon>
        <taxon>Fungi</taxon>
        <taxon>Dikarya</taxon>
        <taxon>Ascomycota</taxon>
        <taxon>Pezizomycotina</taxon>
        <taxon>Dothideomycetes</taxon>
        <taxon>Pleosporomycetidae</taxon>
        <taxon>Pleosporales</taxon>
        <taxon>Sporormiaceae</taxon>
        <taxon>Westerdykella</taxon>
    </lineage>
</organism>
<proteinExistence type="predicted"/>
<reference evidence="2" key="1">
    <citation type="journal article" date="2020" name="Stud. Mycol.">
        <title>101 Dothideomycetes genomes: a test case for predicting lifestyles and emergence of pathogens.</title>
        <authorList>
            <person name="Haridas S."/>
            <person name="Albert R."/>
            <person name="Binder M."/>
            <person name="Bloem J."/>
            <person name="Labutti K."/>
            <person name="Salamov A."/>
            <person name="Andreopoulos B."/>
            <person name="Baker S."/>
            <person name="Barry K."/>
            <person name="Bills G."/>
            <person name="Bluhm B."/>
            <person name="Cannon C."/>
            <person name="Castanera R."/>
            <person name="Culley D."/>
            <person name="Daum C."/>
            <person name="Ezra D."/>
            <person name="Gonzalez J."/>
            <person name="Henrissat B."/>
            <person name="Kuo A."/>
            <person name="Liang C."/>
            <person name="Lipzen A."/>
            <person name="Lutzoni F."/>
            <person name="Magnuson J."/>
            <person name="Mondo S."/>
            <person name="Nolan M."/>
            <person name="Ohm R."/>
            <person name="Pangilinan J."/>
            <person name="Park H.-J."/>
            <person name="Ramirez L."/>
            <person name="Alfaro M."/>
            <person name="Sun H."/>
            <person name="Tritt A."/>
            <person name="Yoshinaga Y."/>
            <person name="Zwiers L.-H."/>
            <person name="Turgeon B."/>
            <person name="Goodwin S."/>
            <person name="Spatafora J."/>
            <person name="Crous P."/>
            <person name="Grigoriev I."/>
        </authorList>
    </citation>
    <scope>NUCLEOTIDE SEQUENCE</scope>
    <source>
        <strain evidence="2">CBS 379.55</strain>
    </source>
</reference>
<feature type="signal peptide" evidence="1">
    <location>
        <begin position="1"/>
        <end position="24"/>
    </location>
</feature>
<dbReference type="GeneID" id="54546315"/>
<accession>A0A6A6JDQ4</accession>